<dbReference type="RefSeq" id="WP_063823206.1">
    <property type="nucleotide sequence ID" value="NZ_LQMT02000028.1"/>
</dbReference>
<organism evidence="3 4">
    <name type="scientific">Amycolatopsis keratiniphila subsp. keratiniphila</name>
    <dbReference type="NCBI Taxonomy" id="227715"/>
    <lineage>
        <taxon>Bacteria</taxon>
        <taxon>Bacillati</taxon>
        <taxon>Actinomycetota</taxon>
        <taxon>Actinomycetes</taxon>
        <taxon>Pseudonocardiales</taxon>
        <taxon>Pseudonocardiaceae</taxon>
        <taxon>Amycolatopsis</taxon>
        <taxon>Amycolatopsis japonica group</taxon>
    </lineage>
</organism>
<dbReference type="OrthoDB" id="333547at2"/>
<dbReference type="EMBL" id="LQMT02000028">
    <property type="protein sequence ID" value="ONF65148.1"/>
    <property type="molecule type" value="Genomic_DNA"/>
</dbReference>
<evidence type="ECO:0000313" key="3">
    <source>
        <dbReference type="EMBL" id="ONF65148.1"/>
    </source>
</evidence>
<dbReference type="Gene3D" id="3.40.50.1820">
    <property type="entry name" value="alpha/beta hydrolase"/>
    <property type="match status" value="2"/>
</dbReference>
<name>A0A1W2LP12_9PSEU</name>
<evidence type="ECO:0000313" key="4">
    <source>
        <dbReference type="Proteomes" id="UP000076660"/>
    </source>
</evidence>
<comment type="caution">
    <text evidence="3">The sequence shown here is derived from an EMBL/GenBank/DDBJ whole genome shotgun (WGS) entry which is preliminary data.</text>
</comment>
<dbReference type="InterPro" id="IPR050266">
    <property type="entry name" value="AB_hydrolase_sf"/>
</dbReference>
<reference evidence="3 4" key="1">
    <citation type="submission" date="2016-12" db="EMBL/GenBank/DDBJ databases">
        <title>Amycolatopsis keratiniphila subsp. keratiniphila genome sequencing and assembly.</title>
        <authorList>
            <person name="Mayilraj S."/>
            <person name="Kaur N."/>
        </authorList>
    </citation>
    <scope>NUCLEOTIDE SEQUENCE [LARGE SCALE GENOMIC DNA]</scope>
    <source>
        <strain evidence="3 4">DSM 44409</strain>
    </source>
</reference>
<dbReference type="PANTHER" id="PTHR43798:SF31">
    <property type="entry name" value="AB HYDROLASE SUPERFAMILY PROTEIN YCLE"/>
    <property type="match status" value="1"/>
</dbReference>
<dbReference type="AlphaFoldDB" id="A0A1W2LP12"/>
<dbReference type="GO" id="GO:0016020">
    <property type="term" value="C:membrane"/>
    <property type="evidence" value="ECO:0007669"/>
    <property type="project" value="TreeGrafter"/>
</dbReference>
<protein>
    <submittedName>
        <fullName evidence="3">Alpha/beta hydrolase</fullName>
    </submittedName>
</protein>
<feature type="domain" description="Thioesterase TesA-like" evidence="2">
    <location>
        <begin position="37"/>
        <end position="222"/>
    </location>
</feature>
<sequence length="241" mass="24117">MSTEIGLDLGEVILRGTVTGAGPTVLLLHAGGERRAVWVPVAAALAGHGFRSVAFDLRGHGDSSGRATTLGALADDVAGMIASQPAPVVLVGASVGGLAAIAALADPAVAARASGLVLVDVVPDLEPGRVRSWLDFHGLGGRYTRLVDDVLGSGPALLATAGALDLPVLVVHGGQGSPLRDADVGRLRAANRRVAVVRVPAAGHLVAREAPEHLADLVSGWLCGIGHGAVSTPGTGGQDLR</sequence>
<dbReference type="SUPFAM" id="SSF53474">
    <property type="entry name" value="alpha/beta-Hydrolases"/>
    <property type="match status" value="1"/>
</dbReference>
<evidence type="ECO:0000259" key="2">
    <source>
        <dbReference type="SMART" id="SM00824"/>
    </source>
</evidence>
<dbReference type="PANTHER" id="PTHR43798">
    <property type="entry name" value="MONOACYLGLYCEROL LIPASE"/>
    <property type="match status" value="1"/>
</dbReference>
<gene>
    <name evidence="3" type="ORF">AVR91_0227610</name>
</gene>
<proteinExistence type="predicted"/>
<dbReference type="InterPro" id="IPR029058">
    <property type="entry name" value="AB_hydrolase_fold"/>
</dbReference>
<dbReference type="InterPro" id="IPR000073">
    <property type="entry name" value="AB_hydrolase_1"/>
</dbReference>
<dbReference type="Pfam" id="PF12697">
    <property type="entry name" value="Abhydrolase_6"/>
    <property type="match status" value="1"/>
</dbReference>
<keyword evidence="1 3" id="KW-0378">Hydrolase</keyword>
<dbReference type="InterPro" id="IPR020802">
    <property type="entry name" value="TesA-like"/>
</dbReference>
<dbReference type="GO" id="GO:0016787">
    <property type="term" value="F:hydrolase activity"/>
    <property type="evidence" value="ECO:0007669"/>
    <property type="project" value="UniProtKB-KW"/>
</dbReference>
<accession>A0A1W2LP12</accession>
<dbReference type="SMART" id="SM00824">
    <property type="entry name" value="PKS_TE"/>
    <property type="match status" value="1"/>
</dbReference>
<evidence type="ECO:0000256" key="1">
    <source>
        <dbReference type="ARBA" id="ARBA00022801"/>
    </source>
</evidence>
<dbReference type="Proteomes" id="UP000076660">
    <property type="component" value="Unassembled WGS sequence"/>
</dbReference>